<dbReference type="EMBL" id="MU003703">
    <property type="protein sequence ID" value="KAF2808452.1"/>
    <property type="molecule type" value="Genomic_DNA"/>
</dbReference>
<dbReference type="AlphaFoldDB" id="A0A6A6YHZ2"/>
<keyword evidence="1 2" id="KW-0238">DNA-binding</keyword>
<dbReference type="CDD" id="cd00084">
    <property type="entry name" value="HMG-box_SF"/>
    <property type="match status" value="2"/>
</dbReference>
<name>A0A6A6YHZ2_9PEZI</name>
<dbReference type="InterPro" id="IPR036910">
    <property type="entry name" value="HMG_box_dom_sf"/>
</dbReference>
<dbReference type="Proteomes" id="UP000504636">
    <property type="component" value="Unplaced"/>
</dbReference>
<evidence type="ECO:0000313" key="6">
    <source>
        <dbReference type="Proteomes" id="UP000504636"/>
    </source>
</evidence>
<dbReference type="PANTHER" id="PTHR48112:SF22">
    <property type="entry name" value="MITOCHONDRIAL TRANSCRIPTION FACTOR A, ISOFORM B"/>
    <property type="match status" value="1"/>
</dbReference>
<reference evidence="7" key="2">
    <citation type="submission" date="2020-04" db="EMBL/GenBank/DDBJ databases">
        <authorList>
            <consortium name="NCBI Genome Project"/>
        </authorList>
    </citation>
    <scope>NUCLEOTIDE SEQUENCE</scope>
    <source>
        <strain evidence="7">CBS 304.34</strain>
    </source>
</reference>
<dbReference type="GO" id="GO:0003677">
    <property type="term" value="F:DNA binding"/>
    <property type="evidence" value="ECO:0007669"/>
    <property type="project" value="UniProtKB-UniRule"/>
</dbReference>
<feature type="domain" description="HMG box" evidence="4">
    <location>
        <begin position="270"/>
        <end position="336"/>
    </location>
</feature>
<dbReference type="OrthoDB" id="1919336at2759"/>
<feature type="domain" description="HMG box" evidence="4">
    <location>
        <begin position="155"/>
        <end position="221"/>
    </location>
</feature>
<dbReference type="RefSeq" id="XP_033575416.1">
    <property type="nucleotide sequence ID" value="XM_033722141.1"/>
</dbReference>
<feature type="DNA-binding region" description="HMG box" evidence="2">
    <location>
        <begin position="270"/>
        <end position="336"/>
    </location>
</feature>
<dbReference type="GO" id="GO:0005634">
    <property type="term" value="C:nucleus"/>
    <property type="evidence" value="ECO:0007669"/>
    <property type="project" value="UniProtKB-UniRule"/>
</dbReference>
<keyword evidence="6" id="KW-1185">Reference proteome</keyword>
<reference evidence="5 7" key="1">
    <citation type="journal article" date="2020" name="Stud. Mycol.">
        <title>101 Dothideomycetes genomes: a test case for predicting lifestyles and emergence of pathogens.</title>
        <authorList>
            <person name="Haridas S."/>
            <person name="Albert R."/>
            <person name="Binder M."/>
            <person name="Bloem J."/>
            <person name="Labutti K."/>
            <person name="Salamov A."/>
            <person name="Andreopoulos B."/>
            <person name="Baker S."/>
            <person name="Barry K."/>
            <person name="Bills G."/>
            <person name="Bluhm B."/>
            <person name="Cannon C."/>
            <person name="Castanera R."/>
            <person name="Culley D."/>
            <person name="Daum C."/>
            <person name="Ezra D."/>
            <person name="Gonzalez J."/>
            <person name="Henrissat B."/>
            <person name="Kuo A."/>
            <person name="Liang C."/>
            <person name="Lipzen A."/>
            <person name="Lutzoni F."/>
            <person name="Magnuson J."/>
            <person name="Mondo S."/>
            <person name="Nolan M."/>
            <person name="Ohm R."/>
            <person name="Pangilinan J."/>
            <person name="Park H.-J."/>
            <person name="Ramirez L."/>
            <person name="Alfaro M."/>
            <person name="Sun H."/>
            <person name="Tritt A."/>
            <person name="Yoshinaga Y."/>
            <person name="Zwiers L.-H."/>
            <person name="Turgeon B."/>
            <person name="Goodwin S."/>
            <person name="Spatafora J."/>
            <person name="Crous P."/>
            <person name="Grigoriev I."/>
        </authorList>
    </citation>
    <scope>NUCLEOTIDE SEQUENCE</scope>
    <source>
        <strain evidence="5 7">CBS 304.34</strain>
    </source>
</reference>
<dbReference type="PROSITE" id="PS50118">
    <property type="entry name" value="HMG_BOX_2"/>
    <property type="match status" value="2"/>
</dbReference>
<protein>
    <recommendedName>
        <fullName evidence="4">HMG box domain-containing protein</fullName>
    </recommendedName>
</protein>
<sequence length="345" mass="38308">MSARGVLCRLAADIPRTSTHDLACISRVFHRAVLTRNATSIASVGGLSHAYKLAYAVSRRSYATATAKTPAKTVKKATVKKTVAKKPAAKKTVATKKPAAKKKAAPKKKRAAKKAAPKKKPAKRVLTEAGKARKKISEERAHLKELKETALTAPRDLPYNAWLVYVSELQKKAKGSDTLPTEVTKQAAAQFKALTAAEREHYNHLANQNKAANEAAYRAWILSYTPEQIRLANNARRAIRDKYTKLKDAGKKTSRRYPKETNRLQDERQVKRAMNAFLNFNVERRASGEMKGIKSVDASKLIGTEWKALSPSEKKKYEDLALAQRKQYSADFTSTYGRQSRTAVA</sequence>
<feature type="DNA-binding region" description="HMG box" evidence="2">
    <location>
        <begin position="155"/>
        <end position="221"/>
    </location>
</feature>
<evidence type="ECO:0000259" key="4">
    <source>
        <dbReference type="PROSITE" id="PS50118"/>
    </source>
</evidence>
<dbReference type="GeneID" id="54463034"/>
<dbReference type="Pfam" id="PF00505">
    <property type="entry name" value="HMG_box"/>
    <property type="match status" value="2"/>
</dbReference>
<evidence type="ECO:0000256" key="1">
    <source>
        <dbReference type="ARBA" id="ARBA00023125"/>
    </source>
</evidence>
<evidence type="ECO:0000313" key="5">
    <source>
        <dbReference type="EMBL" id="KAF2808452.1"/>
    </source>
</evidence>
<dbReference type="SMART" id="SM00398">
    <property type="entry name" value="HMG"/>
    <property type="match status" value="2"/>
</dbReference>
<accession>A0A6A6YHZ2</accession>
<organism evidence="5">
    <name type="scientific">Mytilinidion resinicola</name>
    <dbReference type="NCBI Taxonomy" id="574789"/>
    <lineage>
        <taxon>Eukaryota</taxon>
        <taxon>Fungi</taxon>
        <taxon>Dikarya</taxon>
        <taxon>Ascomycota</taxon>
        <taxon>Pezizomycotina</taxon>
        <taxon>Dothideomycetes</taxon>
        <taxon>Pleosporomycetidae</taxon>
        <taxon>Mytilinidiales</taxon>
        <taxon>Mytilinidiaceae</taxon>
        <taxon>Mytilinidion</taxon>
    </lineage>
</organism>
<proteinExistence type="predicted"/>
<dbReference type="SUPFAM" id="SSF47095">
    <property type="entry name" value="HMG-box"/>
    <property type="match status" value="2"/>
</dbReference>
<feature type="region of interest" description="Disordered" evidence="3">
    <location>
        <begin position="82"/>
        <end position="133"/>
    </location>
</feature>
<feature type="compositionally biased region" description="Basic residues" evidence="3">
    <location>
        <begin position="98"/>
        <end position="123"/>
    </location>
</feature>
<evidence type="ECO:0000313" key="7">
    <source>
        <dbReference type="RefSeq" id="XP_033575416.1"/>
    </source>
</evidence>
<gene>
    <name evidence="5 7" type="ORF">BDZ99DRAFT_477959</name>
</gene>
<dbReference type="PANTHER" id="PTHR48112">
    <property type="entry name" value="HIGH MOBILITY GROUP PROTEIN DSP1"/>
    <property type="match status" value="1"/>
</dbReference>
<dbReference type="InterPro" id="IPR050342">
    <property type="entry name" value="HMGB"/>
</dbReference>
<reference evidence="7" key="3">
    <citation type="submission" date="2025-04" db="UniProtKB">
        <authorList>
            <consortium name="RefSeq"/>
        </authorList>
    </citation>
    <scope>IDENTIFICATION</scope>
    <source>
        <strain evidence="7">CBS 304.34</strain>
    </source>
</reference>
<keyword evidence="2" id="KW-0539">Nucleus</keyword>
<evidence type="ECO:0000256" key="3">
    <source>
        <dbReference type="SAM" id="MobiDB-lite"/>
    </source>
</evidence>
<evidence type="ECO:0000256" key="2">
    <source>
        <dbReference type="PROSITE-ProRule" id="PRU00267"/>
    </source>
</evidence>
<dbReference type="Gene3D" id="1.10.30.10">
    <property type="entry name" value="High mobility group box domain"/>
    <property type="match status" value="2"/>
</dbReference>
<dbReference type="InterPro" id="IPR009071">
    <property type="entry name" value="HMG_box_dom"/>
</dbReference>